<keyword evidence="8" id="KW-1185">Reference proteome</keyword>
<keyword evidence="7" id="KW-0436">Ligase</keyword>
<protein>
    <submittedName>
        <fullName evidence="7">O-Antigen ligase</fullName>
    </submittedName>
</protein>
<evidence type="ECO:0000313" key="7">
    <source>
        <dbReference type="EMBL" id="TWT95705.1"/>
    </source>
</evidence>
<dbReference type="GO" id="GO:0016020">
    <property type="term" value="C:membrane"/>
    <property type="evidence" value="ECO:0007669"/>
    <property type="project" value="UniProtKB-SubCell"/>
</dbReference>
<feature type="transmembrane region" description="Helical" evidence="5">
    <location>
        <begin position="253"/>
        <end position="274"/>
    </location>
</feature>
<feature type="transmembrane region" description="Helical" evidence="5">
    <location>
        <begin position="75"/>
        <end position="98"/>
    </location>
</feature>
<reference evidence="7 8" key="1">
    <citation type="submission" date="2019-02" db="EMBL/GenBank/DDBJ databases">
        <title>Deep-cultivation of Planctomycetes and their phenomic and genomic characterization uncovers novel biology.</title>
        <authorList>
            <person name="Wiegand S."/>
            <person name="Jogler M."/>
            <person name="Boedeker C."/>
            <person name="Pinto D."/>
            <person name="Vollmers J."/>
            <person name="Rivas-Marin E."/>
            <person name="Kohn T."/>
            <person name="Peeters S.H."/>
            <person name="Heuer A."/>
            <person name="Rast P."/>
            <person name="Oberbeckmann S."/>
            <person name="Bunk B."/>
            <person name="Jeske O."/>
            <person name="Meyerdierks A."/>
            <person name="Storesund J.E."/>
            <person name="Kallscheuer N."/>
            <person name="Luecker S."/>
            <person name="Lage O.M."/>
            <person name="Pohl T."/>
            <person name="Merkel B.J."/>
            <person name="Hornburger P."/>
            <person name="Mueller R.-W."/>
            <person name="Bruemmer F."/>
            <person name="Labrenz M."/>
            <person name="Spormann A.M."/>
            <person name="Op Den Camp H."/>
            <person name="Overmann J."/>
            <person name="Amann R."/>
            <person name="Jetten M.S.M."/>
            <person name="Mascher T."/>
            <person name="Medema M.H."/>
            <person name="Devos D.P."/>
            <person name="Kaster A.-K."/>
            <person name="Ovreas L."/>
            <person name="Rohde M."/>
            <person name="Galperin M.Y."/>
            <person name="Jogler C."/>
        </authorList>
    </citation>
    <scope>NUCLEOTIDE SEQUENCE [LARGE SCALE GENOMIC DNA]</scope>
    <source>
        <strain evidence="7 8">Pla100</strain>
    </source>
</reference>
<evidence type="ECO:0000256" key="4">
    <source>
        <dbReference type="ARBA" id="ARBA00023136"/>
    </source>
</evidence>
<evidence type="ECO:0000256" key="2">
    <source>
        <dbReference type="ARBA" id="ARBA00022692"/>
    </source>
</evidence>
<dbReference type="InterPro" id="IPR007016">
    <property type="entry name" value="O-antigen_ligase-rel_domated"/>
</dbReference>
<gene>
    <name evidence="7" type="ORF">Pla100_33470</name>
</gene>
<keyword evidence="2 5" id="KW-0812">Transmembrane</keyword>
<dbReference type="EMBL" id="SJPM01000006">
    <property type="protein sequence ID" value="TWT95705.1"/>
    <property type="molecule type" value="Genomic_DNA"/>
</dbReference>
<dbReference type="GO" id="GO:0016874">
    <property type="term" value="F:ligase activity"/>
    <property type="evidence" value="ECO:0007669"/>
    <property type="project" value="UniProtKB-KW"/>
</dbReference>
<dbReference type="PANTHER" id="PTHR37422">
    <property type="entry name" value="TEICHURONIC ACID BIOSYNTHESIS PROTEIN TUAE"/>
    <property type="match status" value="1"/>
</dbReference>
<feature type="transmembrane region" description="Helical" evidence="5">
    <location>
        <begin position="49"/>
        <end position="68"/>
    </location>
</feature>
<dbReference type="Proteomes" id="UP000316213">
    <property type="component" value="Unassembled WGS sequence"/>
</dbReference>
<evidence type="ECO:0000256" key="1">
    <source>
        <dbReference type="ARBA" id="ARBA00004141"/>
    </source>
</evidence>
<sequence>MTGQEEQPGTLLPWVIGLVLVSAAFVNPLDFAAGTDYERATSSTSLLTLAKLGVAAVATLVGALGLLFSPRTRRLINTVPGAALVALGVVFFLTSFVATPEVRTISIASSLIYFGYLLFLLTAMATIGCRRVVACLVGGTALYLLLTWGVFVLIPEQGRFTEYTSATDSVTRMGGTGHPNHIAKTAVAGGLMGVALLLGRSIGVQQPWWRLVLMGVVVLVAATCLATFSRTAILAGIAAGGVMLIDRLYGRGGLAVVVASLAGVSALILVIALITGEGPFSKSAVGVVTKSGDVEELTSLTGRTTIWGEAIGLIAQRPLTGWGLDSAATVMSKRATGTHNLVLHVFFSAGVLAAVLIVVLLVWSLIFGATSRHDWIRGVMAFVLISGLVEDTILESFPTIITLLWITALLAPTLAAPDTSPRYAPS</sequence>
<feature type="transmembrane region" description="Helical" evidence="5">
    <location>
        <begin position="400"/>
        <end position="417"/>
    </location>
</feature>
<name>A0A5C6A8S8_9BACT</name>
<comment type="caution">
    <text evidence="7">The sequence shown here is derived from an EMBL/GenBank/DDBJ whole genome shotgun (WGS) entry which is preliminary data.</text>
</comment>
<evidence type="ECO:0000259" key="6">
    <source>
        <dbReference type="Pfam" id="PF04932"/>
    </source>
</evidence>
<evidence type="ECO:0000313" key="8">
    <source>
        <dbReference type="Proteomes" id="UP000316213"/>
    </source>
</evidence>
<proteinExistence type="predicted"/>
<comment type="subcellular location">
    <subcellularLocation>
        <location evidence="1">Membrane</location>
        <topology evidence="1">Multi-pass membrane protein</topology>
    </subcellularLocation>
</comment>
<feature type="transmembrane region" description="Helical" evidence="5">
    <location>
        <begin position="341"/>
        <end position="369"/>
    </location>
</feature>
<keyword evidence="4 5" id="KW-0472">Membrane</keyword>
<feature type="transmembrane region" description="Helical" evidence="5">
    <location>
        <begin position="132"/>
        <end position="154"/>
    </location>
</feature>
<accession>A0A5C6A8S8</accession>
<evidence type="ECO:0000256" key="5">
    <source>
        <dbReference type="SAM" id="Phobius"/>
    </source>
</evidence>
<organism evidence="7 8">
    <name type="scientific">Neorhodopirellula pilleata</name>
    <dbReference type="NCBI Taxonomy" id="2714738"/>
    <lineage>
        <taxon>Bacteria</taxon>
        <taxon>Pseudomonadati</taxon>
        <taxon>Planctomycetota</taxon>
        <taxon>Planctomycetia</taxon>
        <taxon>Pirellulales</taxon>
        <taxon>Pirellulaceae</taxon>
        <taxon>Neorhodopirellula</taxon>
    </lineage>
</organism>
<evidence type="ECO:0000256" key="3">
    <source>
        <dbReference type="ARBA" id="ARBA00022989"/>
    </source>
</evidence>
<keyword evidence="3 5" id="KW-1133">Transmembrane helix</keyword>
<feature type="transmembrane region" description="Helical" evidence="5">
    <location>
        <begin position="12"/>
        <end position="29"/>
    </location>
</feature>
<dbReference type="InterPro" id="IPR051533">
    <property type="entry name" value="WaaL-like"/>
</dbReference>
<dbReference type="PANTHER" id="PTHR37422:SF13">
    <property type="entry name" value="LIPOPOLYSACCHARIDE BIOSYNTHESIS PROTEIN PA4999-RELATED"/>
    <property type="match status" value="1"/>
</dbReference>
<dbReference type="Pfam" id="PF04932">
    <property type="entry name" value="Wzy_C"/>
    <property type="match status" value="1"/>
</dbReference>
<dbReference type="AlphaFoldDB" id="A0A5C6A8S8"/>
<dbReference type="RefSeq" id="WP_146578732.1">
    <property type="nucleotide sequence ID" value="NZ_SJPM01000006.1"/>
</dbReference>
<feature type="transmembrane region" description="Helical" evidence="5">
    <location>
        <begin position="181"/>
        <end position="199"/>
    </location>
</feature>
<feature type="domain" description="O-antigen ligase-related" evidence="6">
    <location>
        <begin position="216"/>
        <end position="357"/>
    </location>
</feature>
<dbReference type="OrthoDB" id="234872at2"/>
<feature type="transmembrane region" description="Helical" evidence="5">
    <location>
        <begin position="211"/>
        <end position="233"/>
    </location>
</feature>
<feature type="transmembrane region" description="Helical" evidence="5">
    <location>
        <begin position="104"/>
        <end position="125"/>
    </location>
</feature>